<dbReference type="RefSeq" id="WP_096460099.1">
    <property type="nucleotide sequence ID" value="NZ_AP014936.1"/>
</dbReference>
<dbReference type="SUPFAM" id="SSF54534">
    <property type="entry name" value="FKBP-like"/>
    <property type="match status" value="1"/>
</dbReference>
<feature type="signal peptide" evidence="6">
    <location>
        <begin position="1"/>
        <end position="20"/>
    </location>
</feature>
<dbReference type="PANTHER" id="PTHR47245:SF2">
    <property type="entry name" value="PEPTIDYL-PROLYL CIS-TRANS ISOMERASE HP_0175-RELATED"/>
    <property type="match status" value="1"/>
</dbReference>
<dbReference type="AlphaFoldDB" id="A0A1B4V2I7"/>
<dbReference type="InterPro" id="IPR050245">
    <property type="entry name" value="PrsA_foldase"/>
</dbReference>
<evidence type="ECO:0000256" key="6">
    <source>
        <dbReference type="SAM" id="SignalP"/>
    </source>
</evidence>
<keyword evidence="5 8" id="KW-0413">Isomerase</keyword>
<dbReference type="OrthoDB" id="14196at2"/>
<gene>
    <name evidence="8" type="ORF">SVA_1183</name>
</gene>
<dbReference type="InterPro" id="IPR023058">
    <property type="entry name" value="PPIase_PpiC_CS"/>
</dbReference>
<protein>
    <recommendedName>
        <fullName evidence="3">peptidylprolyl isomerase</fullName>
        <ecNumber evidence="3">5.2.1.8</ecNumber>
    </recommendedName>
</protein>
<dbReference type="Gene3D" id="1.10.8.1040">
    <property type="match status" value="1"/>
</dbReference>
<comment type="catalytic activity">
    <reaction evidence="1">
        <text>[protein]-peptidylproline (omega=180) = [protein]-peptidylproline (omega=0)</text>
        <dbReference type="Rhea" id="RHEA:16237"/>
        <dbReference type="Rhea" id="RHEA-COMP:10747"/>
        <dbReference type="Rhea" id="RHEA-COMP:10748"/>
        <dbReference type="ChEBI" id="CHEBI:83833"/>
        <dbReference type="ChEBI" id="CHEBI:83834"/>
        <dbReference type="EC" id="5.2.1.8"/>
    </reaction>
</comment>
<keyword evidence="9" id="KW-1185">Reference proteome</keyword>
<dbReference type="Pfam" id="PF00639">
    <property type="entry name" value="Rotamase"/>
    <property type="match status" value="1"/>
</dbReference>
<dbReference type="PROSITE" id="PS01096">
    <property type="entry name" value="PPIC_PPIASE_1"/>
    <property type="match status" value="1"/>
</dbReference>
<evidence type="ECO:0000256" key="2">
    <source>
        <dbReference type="ARBA" id="ARBA00007656"/>
    </source>
</evidence>
<dbReference type="PANTHER" id="PTHR47245">
    <property type="entry name" value="PEPTIDYLPROLYL ISOMERASE"/>
    <property type="match status" value="1"/>
</dbReference>
<keyword evidence="6" id="KW-0732">Signal</keyword>
<dbReference type="Pfam" id="PF13624">
    <property type="entry name" value="SurA_N_3"/>
    <property type="match status" value="1"/>
</dbReference>
<dbReference type="PROSITE" id="PS51257">
    <property type="entry name" value="PROKAR_LIPOPROTEIN"/>
    <property type="match status" value="1"/>
</dbReference>
<evidence type="ECO:0000256" key="4">
    <source>
        <dbReference type="ARBA" id="ARBA00023110"/>
    </source>
</evidence>
<feature type="chain" id="PRO_5008571145" description="peptidylprolyl isomerase" evidence="6">
    <location>
        <begin position="21"/>
        <end position="279"/>
    </location>
</feature>
<accession>A0A1B4V2I7</accession>
<evidence type="ECO:0000313" key="9">
    <source>
        <dbReference type="Proteomes" id="UP000218899"/>
    </source>
</evidence>
<proteinExistence type="inferred from homology"/>
<dbReference type="PROSITE" id="PS50198">
    <property type="entry name" value="PPIC_PPIASE_2"/>
    <property type="match status" value="1"/>
</dbReference>
<dbReference type="InterPro" id="IPR027304">
    <property type="entry name" value="Trigger_fact/SurA_dom_sf"/>
</dbReference>
<evidence type="ECO:0000259" key="7">
    <source>
        <dbReference type="PROSITE" id="PS50198"/>
    </source>
</evidence>
<feature type="domain" description="PpiC" evidence="7">
    <location>
        <begin position="140"/>
        <end position="231"/>
    </location>
</feature>
<sequence length="279" mass="31555">MSLRTATVALALVAGLVALAACERQADTIDDSKVLATVNGQPITETELEQYRQLRQAREPIADKAKEREVVLKEMIDRVLLAQKAEANGLDKDPEVQALLKRVRENILVQAMIRRNLKDNPITDDELKTRFDKEVRDTHKTEYQVRHILVKDEDEARDIIKQLKGKGSFENLAKKHSIDVQSGKNGGSLGWINQGMVVPEFFEGVSRLEKGAVSSEPVKSDFGWHVIKVENTRAAKIPTFEEFMGDRQARANFQRRLQDEHVEQMVKELRASAKITTSE</sequence>
<evidence type="ECO:0000313" key="8">
    <source>
        <dbReference type="EMBL" id="BAU47758.1"/>
    </source>
</evidence>
<dbReference type="InterPro" id="IPR046357">
    <property type="entry name" value="PPIase_dom_sf"/>
</dbReference>
<dbReference type="GO" id="GO:0003755">
    <property type="term" value="F:peptidyl-prolyl cis-trans isomerase activity"/>
    <property type="evidence" value="ECO:0007669"/>
    <property type="project" value="UniProtKB-KW"/>
</dbReference>
<evidence type="ECO:0000256" key="5">
    <source>
        <dbReference type="PROSITE-ProRule" id="PRU00278"/>
    </source>
</evidence>
<organism evidence="8 9">
    <name type="scientific">Sulfurifustis variabilis</name>
    <dbReference type="NCBI Taxonomy" id="1675686"/>
    <lineage>
        <taxon>Bacteria</taxon>
        <taxon>Pseudomonadati</taxon>
        <taxon>Pseudomonadota</taxon>
        <taxon>Gammaproteobacteria</taxon>
        <taxon>Acidiferrobacterales</taxon>
        <taxon>Acidiferrobacteraceae</taxon>
        <taxon>Sulfurifustis</taxon>
    </lineage>
</organism>
<comment type="similarity">
    <text evidence="2">Belongs to the PpiC/parvulin rotamase family.</text>
</comment>
<dbReference type="Proteomes" id="UP000218899">
    <property type="component" value="Chromosome"/>
</dbReference>
<evidence type="ECO:0000256" key="1">
    <source>
        <dbReference type="ARBA" id="ARBA00000971"/>
    </source>
</evidence>
<dbReference type="Gene3D" id="3.10.50.40">
    <property type="match status" value="1"/>
</dbReference>
<dbReference type="EMBL" id="AP014936">
    <property type="protein sequence ID" value="BAU47758.1"/>
    <property type="molecule type" value="Genomic_DNA"/>
</dbReference>
<dbReference type="EC" id="5.2.1.8" evidence="3"/>
<dbReference type="SUPFAM" id="SSF109998">
    <property type="entry name" value="Triger factor/SurA peptide-binding domain-like"/>
    <property type="match status" value="1"/>
</dbReference>
<reference evidence="8 9" key="1">
    <citation type="submission" date="2015-08" db="EMBL/GenBank/DDBJ databases">
        <title>Complete genome sequence of Sulfurifustis variabilis.</title>
        <authorList>
            <person name="Miura A."/>
            <person name="Kojima H."/>
            <person name="Fukui M."/>
        </authorList>
    </citation>
    <scope>NUCLEOTIDE SEQUENCE [LARGE SCALE GENOMIC DNA]</scope>
    <source>
        <strain evidence="9">skN76</strain>
    </source>
</reference>
<name>A0A1B4V2I7_9GAMM</name>
<dbReference type="KEGG" id="sva:SVA_1183"/>
<evidence type="ECO:0000256" key="3">
    <source>
        <dbReference type="ARBA" id="ARBA00013194"/>
    </source>
</evidence>
<dbReference type="InterPro" id="IPR000297">
    <property type="entry name" value="PPIase_PpiC"/>
</dbReference>
<keyword evidence="4 5" id="KW-0697">Rotamase</keyword>